<feature type="transmembrane region" description="Helical" evidence="6">
    <location>
        <begin position="42"/>
        <end position="59"/>
    </location>
</feature>
<gene>
    <name evidence="8" type="ORF">NA57DRAFT_47571</name>
</gene>
<feature type="transmembrane region" description="Helical" evidence="6">
    <location>
        <begin position="136"/>
        <end position="159"/>
    </location>
</feature>
<feature type="transmembrane region" description="Helical" evidence="6">
    <location>
        <begin position="427"/>
        <end position="451"/>
    </location>
</feature>
<sequence>MSTTVPETEKPVQGVLEVEDVKQSLNTISYTKEEERRTLRKLDFWLVGLLGSLYLVSYIDRSNIGNAYTAGMGKTWGITSNDYSWIITMYYITYILGQPLILLWKVVNLPVFVSCIAVGWGAMSMIQAAANSFAGLMVLRFLIGVFEAGFGPGVALYYSFWYHRHEQGLRYGLWISFSALASCFASALAYGLVQAKAAIAGWKLLFIVEGAPTLLLAVVAYFLLPNGPGQCRFLNDRENQIVASRAIRARGDDSEKRLNFRQVGSAFYDYKNYLQAAIVFCLNTAFGSLPAFLPTIIEDIGFTSIKAQGLSAPPYLAAWVVCIAASFASDRLRNRGIFITILCLTGGVGYVLLATVDTVGVRYFGCFLACIGCFPAVAITFTWVTDNQGSASKRGAGLAIFGMIGQCGPILGSRIFPTSDGPKYVKGMSICAGVLFGAALIAVILSLCLFLQNRARDKKHGKSSLDHIPVDVTDIGDDHPMYRYVL</sequence>
<feature type="transmembrane region" description="Helical" evidence="6">
    <location>
        <begin position="336"/>
        <end position="356"/>
    </location>
</feature>
<dbReference type="Gene3D" id="1.20.1250.20">
    <property type="entry name" value="MFS general substrate transporter like domains"/>
    <property type="match status" value="2"/>
</dbReference>
<feature type="transmembrane region" description="Helical" evidence="6">
    <location>
        <begin position="273"/>
        <end position="292"/>
    </location>
</feature>
<dbReference type="GO" id="GO:0022857">
    <property type="term" value="F:transmembrane transporter activity"/>
    <property type="evidence" value="ECO:0007669"/>
    <property type="project" value="InterPro"/>
</dbReference>
<protein>
    <submittedName>
        <fullName evidence="8">MFS general substrate transporter</fullName>
    </submittedName>
</protein>
<dbReference type="SUPFAM" id="SSF103473">
    <property type="entry name" value="MFS general substrate transporter"/>
    <property type="match status" value="1"/>
</dbReference>
<reference evidence="8" key="1">
    <citation type="journal article" date="2020" name="Stud. Mycol.">
        <title>101 Dothideomycetes genomes: a test case for predicting lifestyles and emergence of pathogens.</title>
        <authorList>
            <person name="Haridas S."/>
            <person name="Albert R."/>
            <person name="Binder M."/>
            <person name="Bloem J."/>
            <person name="Labutti K."/>
            <person name="Salamov A."/>
            <person name="Andreopoulos B."/>
            <person name="Baker S."/>
            <person name="Barry K."/>
            <person name="Bills G."/>
            <person name="Bluhm B."/>
            <person name="Cannon C."/>
            <person name="Castanera R."/>
            <person name="Culley D."/>
            <person name="Daum C."/>
            <person name="Ezra D."/>
            <person name="Gonzalez J."/>
            <person name="Henrissat B."/>
            <person name="Kuo A."/>
            <person name="Liang C."/>
            <person name="Lipzen A."/>
            <person name="Lutzoni F."/>
            <person name="Magnuson J."/>
            <person name="Mondo S."/>
            <person name="Nolan M."/>
            <person name="Ohm R."/>
            <person name="Pangilinan J."/>
            <person name="Park H.-J."/>
            <person name="Ramirez L."/>
            <person name="Alfaro M."/>
            <person name="Sun H."/>
            <person name="Tritt A."/>
            <person name="Yoshinaga Y."/>
            <person name="Zwiers L.-H."/>
            <person name="Turgeon B."/>
            <person name="Goodwin S."/>
            <person name="Spatafora J."/>
            <person name="Crous P."/>
            <person name="Grigoriev I."/>
        </authorList>
    </citation>
    <scope>NUCLEOTIDE SEQUENCE</scope>
    <source>
        <strain evidence="8">CBS 133067</strain>
    </source>
</reference>
<dbReference type="InterPro" id="IPR036259">
    <property type="entry name" value="MFS_trans_sf"/>
</dbReference>
<dbReference type="PANTHER" id="PTHR43791:SF36">
    <property type="entry name" value="TRANSPORTER, PUTATIVE (AFU_ORTHOLOGUE AFUA_6G08340)-RELATED"/>
    <property type="match status" value="1"/>
</dbReference>
<evidence type="ECO:0000259" key="7">
    <source>
        <dbReference type="PROSITE" id="PS50850"/>
    </source>
</evidence>
<dbReference type="AlphaFoldDB" id="A0A9P4M1U5"/>
<feature type="transmembrane region" description="Helical" evidence="6">
    <location>
        <begin position="204"/>
        <end position="224"/>
    </location>
</feature>
<keyword evidence="3 6" id="KW-0812">Transmembrane</keyword>
<organism evidence="8 9">
    <name type="scientific">Rhizodiscina lignyota</name>
    <dbReference type="NCBI Taxonomy" id="1504668"/>
    <lineage>
        <taxon>Eukaryota</taxon>
        <taxon>Fungi</taxon>
        <taxon>Dikarya</taxon>
        <taxon>Ascomycota</taxon>
        <taxon>Pezizomycotina</taxon>
        <taxon>Dothideomycetes</taxon>
        <taxon>Pleosporomycetidae</taxon>
        <taxon>Aulographales</taxon>
        <taxon>Rhizodiscinaceae</taxon>
        <taxon>Rhizodiscina</taxon>
    </lineage>
</organism>
<proteinExistence type="predicted"/>
<evidence type="ECO:0000256" key="6">
    <source>
        <dbReference type="SAM" id="Phobius"/>
    </source>
</evidence>
<dbReference type="InterPro" id="IPR011701">
    <property type="entry name" value="MFS"/>
</dbReference>
<feature type="transmembrane region" description="Helical" evidence="6">
    <location>
        <begin position="396"/>
        <end position="415"/>
    </location>
</feature>
<dbReference type="OrthoDB" id="2985014at2759"/>
<keyword evidence="9" id="KW-1185">Reference proteome</keyword>
<keyword evidence="5 6" id="KW-0472">Membrane</keyword>
<evidence type="ECO:0000256" key="5">
    <source>
        <dbReference type="ARBA" id="ARBA00023136"/>
    </source>
</evidence>
<comment type="caution">
    <text evidence="8">The sequence shown here is derived from an EMBL/GenBank/DDBJ whole genome shotgun (WGS) entry which is preliminary data.</text>
</comment>
<keyword evidence="4 6" id="KW-1133">Transmembrane helix</keyword>
<feature type="transmembrane region" description="Helical" evidence="6">
    <location>
        <begin position="83"/>
        <end position="104"/>
    </location>
</feature>
<dbReference type="Proteomes" id="UP000799772">
    <property type="component" value="Unassembled WGS sequence"/>
</dbReference>
<keyword evidence="2" id="KW-0813">Transport</keyword>
<feature type="transmembrane region" description="Helical" evidence="6">
    <location>
        <begin position="312"/>
        <end position="329"/>
    </location>
</feature>
<feature type="transmembrane region" description="Helical" evidence="6">
    <location>
        <begin position="111"/>
        <end position="130"/>
    </location>
</feature>
<comment type="subcellular location">
    <subcellularLocation>
        <location evidence="1">Membrane</location>
        <topology evidence="1">Multi-pass membrane protein</topology>
    </subcellularLocation>
</comment>
<dbReference type="InterPro" id="IPR020846">
    <property type="entry name" value="MFS_dom"/>
</dbReference>
<dbReference type="Pfam" id="PF07690">
    <property type="entry name" value="MFS_1"/>
    <property type="match status" value="1"/>
</dbReference>
<dbReference type="FunFam" id="1.20.1250.20:FF:000018">
    <property type="entry name" value="MFS transporter permease"/>
    <property type="match status" value="1"/>
</dbReference>
<evidence type="ECO:0000256" key="1">
    <source>
        <dbReference type="ARBA" id="ARBA00004141"/>
    </source>
</evidence>
<evidence type="ECO:0000256" key="3">
    <source>
        <dbReference type="ARBA" id="ARBA00022692"/>
    </source>
</evidence>
<dbReference type="FunFam" id="1.20.1250.20:FF:000013">
    <property type="entry name" value="MFS general substrate transporter"/>
    <property type="match status" value="1"/>
</dbReference>
<feature type="transmembrane region" description="Helical" evidence="6">
    <location>
        <begin position="362"/>
        <end position="384"/>
    </location>
</feature>
<evidence type="ECO:0000256" key="4">
    <source>
        <dbReference type="ARBA" id="ARBA00022989"/>
    </source>
</evidence>
<dbReference type="GO" id="GO:0016020">
    <property type="term" value="C:membrane"/>
    <property type="evidence" value="ECO:0007669"/>
    <property type="project" value="UniProtKB-SubCell"/>
</dbReference>
<evidence type="ECO:0000313" key="9">
    <source>
        <dbReference type="Proteomes" id="UP000799772"/>
    </source>
</evidence>
<evidence type="ECO:0000313" key="8">
    <source>
        <dbReference type="EMBL" id="KAF2093850.1"/>
    </source>
</evidence>
<dbReference type="PANTHER" id="PTHR43791">
    <property type="entry name" value="PERMEASE-RELATED"/>
    <property type="match status" value="1"/>
</dbReference>
<feature type="domain" description="Major facilitator superfamily (MFS) profile" evidence="7">
    <location>
        <begin position="46"/>
        <end position="456"/>
    </location>
</feature>
<evidence type="ECO:0000256" key="2">
    <source>
        <dbReference type="ARBA" id="ARBA00022448"/>
    </source>
</evidence>
<dbReference type="PROSITE" id="PS50850">
    <property type="entry name" value="MFS"/>
    <property type="match status" value="1"/>
</dbReference>
<feature type="transmembrane region" description="Helical" evidence="6">
    <location>
        <begin position="171"/>
        <end position="192"/>
    </location>
</feature>
<name>A0A9P4M1U5_9PEZI</name>
<dbReference type="EMBL" id="ML978136">
    <property type="protein sequence ID" value="KAF2093850.1"/>
    <property type="molecule type" value="Genomic_DNA"/>
</dbReference>
<accession>A0A9P4M1U5</accession>